<evidence type="ECO:0000313" key="3">
    <source>
        <dbReference type="Proteomes" id="UP001204376"/>
    </source>
</evidence>
<gene>
    <name evidence="2" type="ORF">NPE20_19695</name>
</gene>
<dbReference type="SUPFAM" id="SSF49464">
    <property type="entry name" value="Carboxypeptidase regulatory domain-like"/>
    <property type="match status" value="1"/>
</dbReference>
<accession>A0ABT1T6F2</accession>
<proteinExistence type="predicted"/>
<dbReference type="Proteomes" id="UP001204376">
    <property type="component" value="Unassembled WGS sequence"/>
</dbReference>
<keyword evidence="3" id="KW-1185">Reference proteome</keyword>
<feature type="signal peptide" evidence="1">
    <location>
        <begin position="1"/>
        <end position="18"/>
    </location>
</feature>
<evidence type="ECO:0008006" key="4">
    <source>
        <dbReference type="Google" id="ProtNLM"/>
    </source>
</evidence>
<sequence>MYRYLLLISLFLTSSAFAQSDFKGRVLENKTRIGLVGIRVDNLTSKKTTLTNNDGKFTIPAKNGDLLVFKGFAYQIDTMLVTDLHEKEIFLEPVTHELDQVNIRSTETKNLNTYYDPMFHGQPVVYARDKNLNYKGGIVLRLWYWKKDEKKRAKLEALERKYAIMDKIAAVFQPKIIAQYLPLTGDDLNNFINLYTPTPKIVAAKDFNLPNYLNACFKKYQALPPDKKQPPKLGE</sequence>
<comment type="caution">
    <text evidence="2">The sequence shown here is derived from an EMBL/GenBank/DDBJ whole genome shotgun (WGS) entry which is preliminary data.</text>
</comment>
<feature type="chain" id="PRO_5046702940" description="Carboxypeptidase-like regulatory domain-containing protein" evidence="1">
    <location>
        <begin position="19"/>
        <end position="235"/>
    </location>
</feature>
<dbReference type="RefSeq" id="WP_256540400.1">
    <property type="nucleotide sequence ID" value="NZ_JANHOH010000006.1"/>
</dbReference>
<dbReference type="InterPro" id="IPR008969">
    <property type="entry name" value="CarboxyPept-like_regulatory"/>
</dbReference>
<name>A0ABT1T6F2_9SPHI</name>
<protein>
    <recommendedName>
        <fullName evidence="4">Carboxypeptidase-like regulatory domain-containing protein</fullName>
    </recommendedName>
</protein>
<evidence type="ECO:0000256" key="1">
    <source>
        <dbReference type="SAM" id="SignalP"/>
    </source>
</evidence>
<evidence type="ECO:0000313" key="2">
    <source>
        <dbReference type="EMBL" id="MCQ6960213.1"/>
    </source>
</evidence>
<dbReference type="EMBL" id="JANHOH010000006">
    <property type="protein sequence ID" value="MCQ6960213.1"/>
    <property type="molecule type" value="Genomic_DNA"/>
</dbReference>
<organism evidence="2 3">
    <name type="scientific">Mucilaginibacter aquariorum</name>
    <dbReference type="NCBI Taxonomy" id="2967225"/>
    <lineage>
        <taxon>Bacteria</taxon>
        <taxon>Pseudomonadati</taxon>
        <taxon>Bacteroidota</taxon>
        <taxon>Sphingobacteriia</taxon>
        <taxon>Sphingobacteriales</taxon>
        <taxon>Sphingobacteriaceae</taxon>
        <taxon>Mucilaginibacter</taxon>
    </lineage>
</organism>
<reference evidence="2 3" key="1">
    <citation type="submission" date="2022-07" db="EMBL/GenBank/DDBJ databases">
        <title>Mucilaginibacter sp. JC4.</title>
        <authorList>
            <person name="Le V."/>
            <person name="Ko S.-R."/>
            <person name="Ahn C.-Y."/>
            <person name="Oh H.-M."/>
        </authorList>
    </citation>
    <scope>NUCLEOTIDE SEQUENCE [LARGE SCALE GENOMIC DNA]</scope>
    <source>
        <strain evidence="2 3">JC4</strain>
    </source>
</reference>
<keyword evidence="1" id="KW-0732">Signal</keyword>